<gene>
    <name evidence="1" type="ORF">NCTC11645_03332</name>
</gene>
<accession>A0A377J785</accession>
<evidence type="ECO:0000313" key="2">
    <source>
        <dbReference type="Proteomes" id="UP000254512"/>
    </source>
</evidence>
<proteinExistence type="predicted"/>
<dbReference type="STRING" id="673.AL542_00395"/>
<dbReference type="AlphaFoldDB" id="A0A377J785"/>
<dbReference type="Pfam" id="PF11249">
    <property type="entry name" value="DUF3047"/>
    <property type="match status" value="1"/>
</dbReference>
<organism evidence="1 2">
    <name type="scientific">Grimontia hollisae</name>
    <name type="common">Vibrio hollisae</name>
    <dbReference type="NCBI Taxonomy" id="673"/>
    <lineage>
        <taxon>Bacteria</taxon>
        <taxon>Pseudomonadati</taxon>
        <taxon>Pseudomonadota</taxon>
        <taxon>Gammaproteobacteria</taxon>
        <taxon>Vibrionales</taxon>
        <taxon>Vibrionaceae</taxon>
        <taxon>Grimontia</taxon>
    </lineage>
</organism>
<dbReference type="EMBL" id="UGHD01000003">
    <property type="protein sequence ID" value="STO98347.1"/>
    <property type="molecule type" value="Genomic_DNA"/>
</dbReference>
<evidence type="ECO:0000313" key="1">
    <source>
        <dbReference type="EMBL" id="STO98347.1"/>
    </source>
</evidence>
<sequence>MNMRILAVVLIAIFFITPAFSAIKLDFSDLSQWDVKVFERETHYQPVNDPKFSEPVLHGKSENGASGLLQETDIDLNKTPWLSYWWKVESFPGTTDEKLKAQDDFAWRVSVTVTPGITMMSSKTIVYVWTPNQPEDSAWGNPFAPKQFKMLAATATDQKDTWVKVTRNVREDFKRLYGEDFDTLTVVAATSDSDNTHSTSSAFLSTLFFSESPN</sequence>
<dbReference type="Proteomes" id="UP000254512">
    <property type="component" value="Unassembled WGS sequence"/>
</dbReference>
<protein>
    <submittedName>
        <fullName evidence="1">Protein of uncharacterized function (DUF3047)</fullName>
    </submittedName>
</protein>
<dbReference type="InterPro" id="IPR021409">
    <property type="entry name" value="DUF3047"/>
</dbReference>
<name>A0A377J785_GRIHO</name>
<reference evidence="1 2" key="1">
    <citation type="submission" date="2018-06" db="EMBL/GenBank/DDBJ databases">
        <authorList>
            <consortium name="Pathogen Informatics"/>
            <person name="Doyle S."/>
        </authorList>
    </citation>
    <scope>NUCLEOTIDE SEQUENCE [LARGE SCALE GENOMIC DNA]</scope>
    <source>
        <strain evidence="1 2">NCTC11645</strain>
    </source>
</reference>